<dbReference type="EMBL" id="AP021906">
    <property type="protein sequence ID" value="BBP91733.1"/>
    <property type="molecule type" value="Genomic_DNA"/>
</dbReference>
<sequence length="114" mass="13004">MTKEQDWDMLKETYRQHVKKNKLMEKGLFDLDELIEYEAVQTPLDLQQKKGAYRGAIYGMSSNSFKQAFFRINNQSKDIEGLWFVGGTSHPGGGTPMVTKSGQLVAEAILKQWT</sequence>
<evidence type="ECO:0008006" key="3">
    <source>
        <dbReference type="Google" id="ProtNLM"/>
    </source>
</evidence>
<dbReference type="PANTHER" id="PTHR43734">
    <property type="entry name" value="PHYTOENE DESATURASE"/>
    <property type="match status" value="1"/>
</dbReference>
<dbReference type="InterPro" id="IPR036188">
    <property type="entry name" value="FAD/NAD-bd_sf"/>
</dbReference>
<protein>
    <recommendedName>
        <fullName evidence="3">Amine oxidase domain-containing protein</fullName>
    </recommendedName>
</protein>
<reference evidence="1 2" key="1">
    <citation type="submission" date="2019-12" db="EMBL/GenBank/DDBJ databases">
        <title>Full genome sequence of a Bacillus safensis strain isolated from commercially available natto in Indonesia.</title>
        <authorList>
            <person name="Yoshida M."/>
            <person name="Uomi M."/>
            <person name="Waturangi D."/>
            <person name="Ekaputri J.J."/>
            <person name="Setiamarga D.H.E."/>
        </authorList>
    </citation>
    <scope>NUCLEOTIDE SEQUENCE [LARGE SCALE GENOMIC DNA]</scope>
    <source>
        <strain evidence="1 2">IDN1</strain>
    </source>
</reference>
<evidence type="ECO:0000313" key="2">
    <source>
        <dbReference type="Proteomes" id="UP000464658"/>
    </source>
</evidence>
<evidence type="ECO:0000313" key="1">
    <source>
        <dbReference type="EMBL" id="BBP91733.1"/>
    </source>
</evidence>
<dbReference type="Proteomes" id="UP000464658">
    <property type="component" value="Chromosome"/>
</dbReference>
<name>A0A5S9MF54_BACIA</name>
<dbReference type="AlphaFoldDB" id="A0A5S9MF54"/>
<dbReference type="PANTHER" id="PTHR43734:SF1">
    <property type="entry name" value="PHYTOENE DESATURASE"/>
    <property type="match status" value="1"/>
</dbReference>
<accession>A0A5S9MF54</accession>
<dbReference type="SUPFAM" id="SSF51905">
    <property type="entry name" value="FAD/NAD(P)-binding domain"/>
    <property type="match status" value="1"/>
</dbReference>
<organism evidence="1 2">
    <name type="scientific">Bacillus safensis</name>
    <dbReference type="NCBI Taxonomy" id="561879"/>
    <lineage>
        <taxon>Bacteria</taxon>
        <taxon>Bacillati</taxon>
        <taxon>Bacillota</taxon>
        <taxon>Bacilli</taxon>
        <taxon>Bacillales</taxon>
        <taxon>Bacillaceae</taxon>
        <taxon>Bacillus</taxon>
    </lineage>
</organism>
<proteinExistence type="predicted"/>
<gene>
    <name evidence="1" type="ORF">BsIDN1_53510</name>
</gene>